<name>A0A103XYS5_CYNCS</name>
<dbReference type="Gramene" id="KVH99349">
    <property type="protein sequence ID" value="KVH99349"/>
    <property type="gene ID" value="Ccrd_022425"/>
</dbReference>
<accession>A0A103XYS5</accession>
<proteinExistence type="predicted"/>
<comment type="caution">
    <text evidence="1">The sequence shown here is derived from an EMBL/GenBank/DDBJ whole genome shotgun (WGS) entry which is preliminary data.</text>
</comment>
<dbReference type="Proteomes" id="UP000243975">
    <property type="component" value="Unassembled WGS sequence"/>
</dbReference>
<evidence type="ECO:0000313" key="1">
    <source>
        <dbReference type="EMBL" id="KVH99349.1"/>
    </source>
</evidence>
<evidence type="ECO:0000313" key="2">
    <source>
        <dbReference type="Proteomes" id="UP000243975"/>
    </source>
</evidence>
<gene>
    <name evidence="1" type="ORF">Ccrd_022425</name>
</gene>
<keyword evidence="2" id="KW-1185">Reference proteome</keyword>
<dbReference type="AlphaFoldDB" id="A0A103XYS5"/>
<protein>
    <submittedName>
        <fullName evidence="1">Uncharacterized protein</fullName>
    </submittedName>
</protein>
<sequence length="128" mass="14453">MIHAHNIMNTASNTGGSIPRLKYCLHSLVNGSALYLAYAYSKRLAVYGLNRATFILLKGLLIPMESCVAYCSDRRTVGWMNGEQRLDLWFGASYERCLFNLFLGDEDDLLRGYIGEDGCRVSKVMVMR</sequence>
<reference evidence="1 2" key="1">
    <citation type="journal article" date="2016" name="Sci. Rep.">
        <title>The genome sequence of the outbreeding globe artichoke constructed de novo incorporating a phase-aware low-pass sequencing strategy of F1 progeny.</title>
        <authorList>
            <person name="Scaglione D."/>
            <person name="Reyes-Chin-Wo S."/>
            <person name="Acquadro A."/>
            <person name="Froenicke L."/>
            <person name="Portis E."/>
            <person name="Beitel C."/>
            <person name="Tirone M."/>
            <person name="Mauro R."/>
            <person name="Lo Monaco A."/>
            <person name="Mauromicale G."/>
            <person name="Faccioli P."/>
            <person name="Cattivelli L."/>
            <person name="Rieseberg L."/>
            <person name="Michelmore R."/>
            <person name="Lanteri S."/>
        </authorList>
    </citation>
    <scope>NUCLEOTIDE SEQUENCE [LARGE SCALE GENOMIC DNA]</scope>
    <source>
        <strain evidence="1">2C</strain>
    </source>
</reference>
<dbReference type="EMBL" id="LEKV01003607">
    <property type="protein sequence ID" value="KVH99349.1"/>
    <property type="molecule type" value="Genomic_DNA"/>
</dbReference>
<organism evidence="1 2">
    <name type="scientific">Cynara cardunculus var. scolymus</name>
    <name type="common">Globe artichoke</name>
    <name type="synonym">Cynara scolymus</name>
    <dbReference type="NCBI Taxonomy" id="59895"/>
    <lineage>
        <taxon>Eukaryota</taxon>
        <taxon>Viridiplantae</taxon>
        <taxon>Streptophyta</taxon>
        <taxon>Embryophyta</taxon>
        <taxon>Tracheophyta</taxon>
        <taxon>Spermatophyta</taxon>
        <taxon>Magnoliopsida</taxon>
        <taxon>eudicotyledons</taxon>
        <taxon>Gunneridae</taxon>
        <taxon>Pentapetalae</taxon>
        <taxon>asterids</taxon>
        <taxon>campanulids</taxon>
        <taxon>Asterales</taxon>
        <taxon>Asteraceae</taxon>
        <taxon>Carduoideae</taxon>
        <taxon>Cardueae</taxon>
        <taxon>Carduinae</taxon>
        <taxon>Cynara</taxon>
    </lineage>
</organism>